<protein>
    <recommendedName>
        <fullName evidence="7">Probable cytosol aminopeptidase</fullName>
    </recommendedName>
    <alternativeName>
        <fullName evidence="8">Leucine aminopeptidase</fullName>
    </alternativeName>
    <alternativeName>
        <fullName evidence="5">Leucyl aminopeptidase</fullName>
    </alternativeName>
</protein>
<dbReference type="SUPFAM" id="SSF53187">
    <property type="entry name" value="Zn-dependent exopeptidases"/>
    <property type="match status" value="1"/>
</dbReference>
<dbReference type="GO" id="GO:0006508">
    <property type="term" value="P:proteolysis"/>
    <property type="evidence" value="ECO:0007669"/>
    <property type="project" value="UniProtKB-KW"/>
</dbReference>
<evidence type="ECO:0000256" key="2">
    <source>
        <dbReference type="ARBA" id="ARBA00022438"/>
    </source>
</evidence>
<dbReference type="Gene3D" id="3.40.630.10">
    <property type="entry name" value="Zn peptidases"/>
    <property type="match status" value="1"/>
</dbReference>
<dbReference type="GO" id="GO:0070006">
    <property type="term" value="F:metalloaminopeptidase activity"/>
    <property type="evidence" value="ECO:0007669"/>
    <property type="project" value="InterPro"/>
</dbReference>
<accession>F8DZJ7</accession>
<keyword evidence="3" id="KW-0645">Protease</keyword>
<dbReference type="InterPro" id="IPR043472">
    <property type="entry name" value="Macro_dom-like"/>
</dbReference>
<dbReference type="CDD" id="cd00433">
    <property type="entry name" value="Peptidase_M17"/>
    <property type="match status" value="1"/>
</dbReference>
<evidence type="ECO:0000256" key="1">
    <source>
        <dbReference type="ARBA" id="ARBA00009528"/>
    </source>
</evidence>
<feature type="domain" description="Cytosol aminopeptidase" evidence="9">
    <location>
        <begin position="342"/>
        <end position="349"/>
    </location>
</feature>
<dbReference type="EMBL" id="CP002857">
    <property type="protein sequence ID" value="AEI09816.1"/>
    <property type="molecule type" value="Genomic_DNA"/>
</dbReference>
<dbReference type="Gene3D" id="3.40.220.10">
    <property type="entry name" value="Leucine Aminopeptidase, subunit E, domain 1"/>
    <property type="match status" value="1"/>
</dbReference>
<dbReference type="Pfam" id="PF00883">
    <property type="entry name" value="Peptidase_M17"/>
    <property type="match status" value="1"/>
</dbReference>
<sequence>MTTAPIPSIPQKVAEVTAGERLESSEIIEVAIVSSDAASSHGLTIQADGSFVYGLSESQPALLDLSHSKDFHDDGWRKAGAEIVRRLDTLIQGHPVRAKKHLVQVSVPEDASADNLRSLAIGLTVGNHTFVTTNKRRKPRVRRVHVVLPGSGKSATAGHLENAVTTGARLGAATCLARDLANAPSNVKSPEWFARQAKKAVNSIEGVKVRIRDEEWLQHKGFGGILAVGEGSSRPPRLVELVWDPERVGQKRRRKTVVLVGKGVTFDTGGISIKPSANMDSMRTDMTGGASVLAAFQALAEMQVPRKIVALIPMAENMPSATAFRPGDVVEHYGGLTSEIVNTDAEGRLLLADAVSYGARKHKPAAVVSIATLTGAAKIALGLRTGAVFAPDWGVGVKLARRGATVGERWWPMPLPDYHEDDVDSKVADLRQCPPGPGATTAAMFVRRFTRGVAHVHLDIAGPGRAESTYDEVSPLGTGFGARTLIQWLSR</sequence>
<dbReference type="OrthoDB" id="9809354at2"/>
<evidence type="ECO:0000256" key="6">
    <source>
        <dbReference type="ARBA" id="ARBA00049972"/>
    </source>
</evidence>
<dbReference type="PANTHER" id="PTHR11963:SF23">
    <property type="entry name" value="CYTOSOL AMINOPEPTIDASE"/>
    <property type="match status" value="1"/>
</dbReference>
<keyword evidence="2 10" id="KW-0031">Aminopeptidase</keyword>
<evidence type="ECO:0000256" key="4">
    <source>
        <dbReference type="ARBA" id="ARBA00022801"/>
    </source>
</evidence>
<gene>
    <name evidence="10" type="primary">pepA</name>
    <name evidence="10" type="ordered locus">CRES_1462</name>
</gene>
<evidence type="ECO:0000313" key="10">
    <source>
        <dbReference type="EMBL" id="AEI09816.1"/>
    </source>
</evidence>
<comment type="similarity">
    <text evidence="1">Belongs to the peptidase M17 family.</text>
</comment>
<dbReference type="InterPro" id="IPR000819">
    <property type="entry name" value="Peptidase_M17_C"/>
</dbReference>
<keyword evidence="4 10" id="KW-0378">Hydrolase</keyword>
<evidence type="ECO:0000259" key="9">
    <source>
        <dbReference type="PROSITE" id="PS00631"/>
    </source>
</evidence>
<name>F8DZJ7_CORRG</name>
<keyword evidence="11" id="KW-1185">Reference proteome</keyword>
<dbReference type="eggNOG" id="COG0260">
    <property type="taxonomic scope" value="Bacteria"/>
</dbReference>
<comment type="function">
    <text evidence="6">Presumably involved in the processing and regular turnover of intracellular proteins. Catalyzes the removal of unsubstituted N-terminal amino acids from various peptides.</text>
</comment>
<dbReference type="InterPro" id="IPR011356">
    <property type="entry name" value="Leucine_aapep/pepB"/>
</dbReference>
<evidence type="ECO:0000256" key="5">
    <source>
        <dbReference type="ARBA" id="ARBA00033172"/>
    </source>
</evidence>
<dbReference type="PRINTS" id="PR00481">
    <property type="entry name" value="LAMNOPPTDASE"/>
</dbReference>
<dbReference type="PANTHER" id="PTHR11963">
    <property type="entry name" value="LEUCINE AMINOPEPTIDASE-RELATED"/>
    <property type="match status" value="1"/>
</dbReference>
<dbReference type="GO" id="GO:0005737">
    <property type="term" value="C:cytoplasm"/>
    <property type="evidence" value="ECO:0007669"/>
    <property type="project" value="InterPro"/>
</dbReference>
<dbReference type="GO" id="GO:0030145">
    <property type="term" value="F:manganese ion binding"/>
    <property type="evidence" value="ECO:0007669"/>
    <property type="project" value="InterPro"/>
</dbReference>
<organism evidence="10 11">
    <name type="scientific">Corynebacterium resistens (strain DSM 45100 / JCM 12819 / GTC 2026 / SICGH 158)</name>
    <dbReference type="NCBI Taxonomy" id="662755"/>
    <lineage>
        <taxon>Bacteria</taxon>
        <taxon>Bacillati</taxon>
        <taxon>Actinomycetota</taxon>
        <taxon>Actinomycetes</taxon>
        <taxon>Mycobacteriales</taxon>
        <taxon>Corynebacteriaceae</taxon>
        <taxon>Corynebacterium</taxon>
    </lineage>
</organism>
<evidence type="ECO:0000256" key="3">
    <source>
        <dbReference type="ARBA" id="ARBA00022670"/>
    </source>
</evidence>
<dbReference type="KEGG" id="crd:CRES_1462"/>
<evidence type="ECO:0000256" key="8">
    <source>
        <dbReference type="ARBA" id="ARBA00050061"/>
    </source>
</evidence>
<dbReference type="AlphaFoldDB" id="F8DZJ7"/>
<dbReference type="RefSeq" id="WP_013888826.1">
    <property type="nucleotide sequence ID" value="NC_015673.1"/>
</dbReference>
<dbReference type="Proteomes" id="UP000000492">
    <property type="component" value="Chromosome"/>
</dbReference>
<evidence type="ECO:0000313" key="11">
    <source>
        <dbReference type="Proteomes" id="UP000000492"/>
    </source>
</evidence>
<dbReference type="STRING" id="662755.CRES_1462"/>
<evidence type="ECO:0000256" key="7">
    <source>
        <dbReference type="ARBA" id="ARBA00050021"/>
    </source>
</evidence>
<proteinExistence type="inferred from homology"/>
<dbReference type="HOGENOM" id="CLU_013734_2_2_11"/>
<reference evidence="10 11" key="1">
    <citation type="journal article" date="2012" name="BMC Genomics">
        <title>Complete genome sequence, lifestyle, and multi-drug resistance of the human pathogen Corynebacterium resistens DSM 45100 isolated from blood samples of a leukemia patient.</title>
        <authorList>
            <person name="Schroder J."/>
            <person name="Maus I."/>
            <person name="Meyer K."/>
            <person name="Wordemann S."/>
            <person name="Blom J."/>
            <person name="Jaenicke S."/>
            <person name="Schneider J."/>
            <person name="Trost E."/>
            <person name="Tauch A."/>
        </authorList>
    </citation>
    <scope>NUCLEOTIDE SEQUENCE [LARGE SCALE GENOMIC DNA]</scope>
    <source>
        <strain evidence="11">DSM 45100 / JCM 12819 / CCUG 50093 / GTC 2026 / SICGH 158</strain>
    </source>
</reference>
<dbReference type="PROSITE" id="PS00631">
    <property type="entry name" value="CYTOSOL_AP"/>
    <property type="match status" value="1"/>
</dbReference>